<name>A0ACD0NX97_9BASI</name>
<reference evidence="1 2" key="1">
    <citation type="journal article" date="2018" name="Mol. Biol. Evol.">
        <title>Broad Genomic Sampling Reveals a Smut Pathogenic Ancestry of the Fungal Clade Ustilaginomycotina.</title>
        <authorList>
            <person name="Kijpornyongpan T."/>
            <person name="Mondo S.J."/>
            <person name="Barry K."/>
            <person name="Sandor L."/>
            <person name="Lee J."/>
            <person name="Lipzen A."/>
            <person name="Pangilinan J."/>
            <person name="LaButti K."/>
            <person name="Hainaut M."/>
            <person name="Henrissat B."/>
            <person name="Grigoriev I.V."/>
            <person name="Spatafora J.W."/>
            <person name="Aime M.C."/>
        </authorList>
    </citation>
    <scope>NUCLEOTIDE SEQUENCE [LARGE SCALE GENOMIC DNA]</scope>
    <source>
        <strain evidence="1 2">SA 807</strain>
    </source>
</reference>
<organism evidence="1 2">
    <name type="scientific">Violaceomyces palustris</name>
    <dbReference type="NCBI Taxonomy" id="1673888"/>
    <lineage>
        <taxon>Eukaryota</taxon>
        <taxon>Fungi</taxon>
        <taxon>Dikarya</taxon>
        <taxon>Basidiomycota</taxon>
        <taxon>Ustilaginomycotina</taxon>
        <taxon>Ustilaginomycetes</taxon>
        <taxon>Violaceomycetales</taxon>
        <taxon>Violaceomycetaceae</taxon>
        <taxon>Violaceomyces</taxon>
    </lineage>
</organism>
<accession>A0ACD0NX97</accession>
<evidence type="ECO:0000313" key="1">
    <source>
        <dbReference type="EMBL" id="PWN50455.1"/>
    </source>
</evidence>
<sequence>MKLFDRARGRELSVAAGVGEFGLRNDRGAQIAVGRRIGRCKVIWICCEWVVWTSLCPPALGSAWQFPGRIFQLGASMLFLLFLESERRGWWRWGVGGRGGGIWM</sequence>
<protein>
    <submittedName>
        <fullName evidence="1">Uncharacterized protein</fullName>
    </submittedName>
</protein>
<keyword evidence="2" id="KW-1185">Reference proteome</keyword>
<dbReference type="EMBL" id="KZ819930">
    <property type="protein sequence ID" value="PWN50455.1"/>
    <property type="molecule type" value="Genomic_DNA"/>
</dbReference>
<dbReference type="Proteomes" id="UP000245626">
    <property type="component" value="Unassembled WGS sequence"/>
</dbReference>
<evidence type="ECO:0000313" key="2">
    <source>
        <dbReference type="Proteomes" id="UP000245626"/>
    </source>
</evidence>
<gene>
    <name evidence="1" type="ORF">IE53DRAFT_95089</name>
</gene>
<proteinExistence type="predicted"/>